<comment type="caution">
    <text evidence="3">The sequence shown here is derived from an EMBL/GenBank/DDBJ whole genome shotgun (WGS) entry which is preliminary data.</text>
</comment>
<accession>A0A843TTM1</accession>
<feature type="region of interest" description="Disordered" evidence="1">
    <location>
        <begin position="99"/>
        <end position="138"/>
    </location>
</feature>
<dbReference type="OrthoDB" id="3367at2759"/>
<keyword evidence="2" id="KW-1133">Transmembrane helix</keyword>
<protein>
    <submittedName>
        <fullName evidence="3">Uncharacterized protein</fullName>
    </submittedName>
</protein>
<dbReference type="EMBL" id="NMUH01000142">
    <property type="protein sequence ID" value="MQL72773.1"/>
    <property type="molecule type" value="Genomic_DNA"/>
</dbReference>
<keyword evidence="2" id="KW-0812">Transmembrane</keyword>
<evidence type="ECO:0000313" key="3">
    <source>
        <dbReference type="EMBL" id="MQL72773.1"/>
    </source>
</evidence>
<evidence type="ECO:0000256" key="1">
    <source>
        <dbReference type="SAM" id="MobiDB-lite"/>
    </source>
</evidence>
<sequence>MTIEPLSGLVFTNESVITLCREGHLKIWVRPGHTDGSQPISSEAVLSTSASKDRPLTSAVKASSSSFKQPPAILARMRAREVAQAHLCRCLRERHQITETQTRRREDDQTGDSHQRRKRRRERERENAWQGGGDPGAHLRVRSDAVDLAELEVVDGELLLRRPEGDAVRPLHRRRPRPGRAVAVPAAAAAAAAPPLLLLLLRLI</sequence>
<dbReference type="Proteomes" id="UP000652761">
    <property type="component" value="Unassembled WGS sequence"/>
</dbReference>
<evidence type="ECO:0000256" key="2">
    <source>
        <dbReference type="SAM" id="Phobius"/>
    </source>
</evidence>
<feature type="compositionally biased region" description="Polar residues" evidence="1">
    <location>
        <begin position="35"/>
        <end position="50"/>
    </location>
</feature>
<feature type="transmembrane region" description="Helical" evidence="2">
    <location>
        <begin position="181"/>
        <end position="201"/>
    </location>
</feature>
<feature type="region of interest" description="Disordered" evidence="1">
    <location>
        <begin position="33"/>
        <end position="67"/>
    </location>
</feature>
<name>A0A843TTM1_COLES</name>
<organism evidence="3 4">
    <name type="scientific">Colocasia esculenta</name>
    <name type="common">Wild taro</name>
    <name type="synonym">Arum esculentum</name>
    <dbReference type="NCBI Taxonomy" id="4460"/>
    <lineage>
        <taxon>Eukaryota</taxon>
        <taxon>Viridiplantae</taxon>
        <taxon>Streptophyta</taxon>
        <taxon>Embryophyta</taxon>
        <taxon>Tracheophyta</taxon>
        <taxon>Spermatophyta</taxon>
        <taxon>Magnoliopsida</taxon>
        <taxon>Liliopsida</taxon>
        <taxon>Araceae</taxon>
        <taxon>Aroideae</taxon>
        <taxon>Colocasieae</taxon>
        <taxon>Colocasia</taxon>
    </lineage>
</organism>
<gene>
    <name evidence="3" type="ORF">Taro_005107</name>
</gene>
<proteinExistence type="predicted"/>
<keyword evidence="4" id="KW-1185">Reference proteome</keyword>
<evidence type="ECO:0000313" key="4">
    <source>
        <dbReference type="Proteomes" id="UP000652761"/>
    </source>
</evidence>
<keyword evidence="2" id="KW-0472">Membrane</keyword>
<feature type="compositionally biased region" description="Basic and acidic residues" evidence="1">
    <location>
        <begin position="99"/>
        <end position="114"/>
    </location>
</feature>
<reference evidence="3" key="1">
    <citation type="submission" date="2017-07" db="EMBL/GenBank/DDBJ databases">
        <title>Taro Niue Genome Assembly and Annotation.</title>
        <authorList>
            <person name="Atibalentja N."/>
            <person name="Keating K."/>
            <person name="Fields C.J."/>
        </authorList>
    </citation>
    <scope>NUCLEOTIDE SEQUENCE</scope>
    <source>
        <strain evidence="3">Niue_2</strain>
        <tissue evidence="3">Leaf</tissue>
    </source>
</reference>
<dbReference type="AlphaFoldDB" id="A0A843TTM1"/>